<keyword evidence="2" id="KW-0812">Transmembrane</keyword>
<evidence type="ECO:0000259" key="3">
    <source>
        <dbReference type="PROSITE" id="PS51781"/>
    </source>
</evidence>
<reference evidence="4 5" key="1">
    <citation type="submission" date="2020-07" db="EMBL/GenBank/DDBJ databases">
        <title>Draft whole-genome sequence of Heliobacterium chlorum DSM 3682, type strain.</title>
        <authorList>
            <person name="Kyndt J.A."/>
            <person name="Meyer T.E."/>
            <person name="Imhoff J.F."/>
        </authorList>
    </citation>
    <scope>NUCLEOTIDE SEQUENCE [LARGE SCALE GENOMIC DNA]</scope>
    <source>
        <strain evidence="4 5">DSM 3682</strain>
    </source>
</reference>
<dbReference type="Proteomes" id="UP000617402">
    <property type="component" value="Unassembled WGS sequence"/>
</dbReference>
<protein>
    <submittedName>
        <fullName evidence="4">SH3 domain-containing protein</fullName>
    </submittedName>
</protein>
<feature type="region of interest" description="Disordered" evidence="1">
    <location>
        <begin position="190"/>
        <end position="228"/>
    </location>
</feature>
<evidence type="ECO:0000313" key="4">
    <source>
        <dbReference type="EMBL" id="MBC9784479.1"/>
    </source>
</evidence>
<name>A0ABR7T3Q1_HELCL</name>
<organism evidence="4 5">
    <name type="scientific">Heliobacterium chlorum</name>
    <dbReference type="NCBI Taxonomy" id="2698"/>
    <lineage>
        <taxon>Bacteria</taxon>
        <taxon>Bacillati</taxon>
        <taxon>Bacillota</taxon>
        <taxon>Clostridia</taxon>
        <taxon>Eubacteriales</taxon>
        <taxon>Heliobacteriaceae</taxon>
        <taxon>Heliobacterium</taxon>
    </lineage>
</organism>
<evidence type="ECO:0000313" key="5">
    <source>
        <dbReference type="Proteomes" id="UP000617402"/>
    </source>
</evidence>
<sequence length="290" mass="29847">MKQKGLPATEQPDLQWKEELMTVESKAESGSFSGLTAEERKVLLGVSEESDATPRRGRGFVRLFSGGVALLVAGFIMGQVVLAVAAPGGSDDPLISKSFLDKILRDNSVEVHNQIVALNQRIETLQNALEKSGTPVQLPPMPSNYQNTPWTATSGGGYTGPVLINGPVGGSAGDTGATANRGTSGAVGFTGNPGLNGSTGAGSDGSAAGAGNASAVVPSGKPQGTINSTTGANVRYGPGMDYTVLCIADHGTLLTILETKSGSDGSNWYRVTLPDGREGFIRQDLVTLKK</sequence>
<dbReference type="EMBL" id="JACVHF010000006">
    <property type="protein sequence ID" value="MBC9784479.1"/>
    <property type="molecule type" value="Genomic_DNA"/>
</dbReference>
<gene>
    <name evidence="4" type="ORF">H1S01_08135</name>
</gene>
<dbReference type="RefSeq" id="WP_188039594.1">
    <property type="nucleotide sequence ID" value="NZ_JACVHF010000006.1"/>
</dbReference>
<evidence type="ECO:0000256" key="1">
    <source>
        <dbReference type="SAM" id="MobiDB-lite"/>
    </source>
</evidence>
<dbReference type="Pfam" id="PF08239">
    <property type="entry name" value="SH3_3"/>
    <property type="match status" value="1"/>
</dbReference>
<keyword evidence="5" id="KW-1185">Reference proteome</keyword>
<dbReference type="InterPro" id="IPR003646">
    <property type="entry name" value="SH3-like_bac-type"/>
</dbReference>
<feature type="compositionally biased region" description="Low complexity" evidence="1">
    <location>
        <begin position="204"/>
        <end position="215"/>
    </location>
</feature>
<feature type="domain" description="SH3b" evidence="3">
    <location>
        <begin position="221"/>
        <end position="290"/>
    </location>
</feature>
<keyword evidence="2" id="KW-0472">Membrane</keyword>
<dbReference type="PROSITE" id="PS51781">
    <property type="entry name" value="SH3B"/>
    <property type="match status" value="1"/>
</dbReference>
<keyword evidence="2" id="KW-1133">Transmembrane helix</keyword>
<dbReference type="Gene3D" id="2.30.30.40">
    <property type="entry name" value="SH3 Domains"/>
    <property type="match status" value="1"/>
</dbReference>
<comment type="caution">
    <text evidence="4">The sequence shown here is derived from an EMBL/GenBank/DDBJ whole genome shotgun (WGS) entry which is preliminary data.</text>
</comment>
<evidence type="ECO:0000256" key="2">
    <source>
        <dbReference type="SAM" id="Phobius"/>
    </source>
</evidence>
<dbReference type="SMART" id="SM00287">
    <property type="entry name" value="SH3b"/>
    <property type="match status" value="1"/>
</dbReference>
<accession>A0ABR7T3Q1</accession>
<feature type="transmembrane region" description="Helical" evidence="2">
    <location>
        <begin position="63"/>
        <end position="86"/>
    </location>
</feature>
<proteinExistence type="predicted"/>